<gene>
    <name evidence="1" type="ORF">PQG83_08505</name>
</gene>
<evidence type="ECO:0000313" key="2">
    <source>
        <dbReference type="Proteomes" id="UP001302494"/>
    </source>
</evidence>
<dbReference type="EMBL" id="CP116968">
    <property type="protein sequence ID" value="WNM63781.1"/>
    <property type="molecule type" value="Genomic_DNA"/>
</dbReference>
<accession>A0AA96K264</accession>
<protein>
    <submittedName>
        <fullName evidence="1">Uncharacterized protein</fullName>
    </submittedName>
</protein>
<sequence>MSWLSRLFKAVPNDEMEGIRLNTKETHWEIEGPKTFEEMFNALNGWIPEDAFLYFEGGSPDAEIDRFITTHSVPESSHVARGTIWPRPKIFHVPATSIILTELSRIMKHHAEPELAIHFHVYYNDSALLEWHDAFSQPMLLSGAIPEEKIKVFANEIGKKFKKIVAHDAPADANKPSH</sequence>
<dbReference type="AlphaFoldDB" id="A0AA96K264"/>
<keyword evidence="2" id="KW-1185">Reference proteome</keyword>
<reference evidence="1 2" key="1">
    <citation type="submission" date="2023-01" db="EMBL/GenBank/DDBJ databases">
        <title>Cultivation and genomic characterization of new, ubiquitous marine nitrite-oxidizing bacteria from the Nitrospirales.</title>
        <authorList>
            <person name="Mueller A.J."/>
            <person name="Daebeler A."/>
            <person name="Herbold C.W."/>
            <person name="Kirkegaard R.H."/>
            <person name="Daims H."/>
        </authorList>
    </citation>
    <scope>NUCLEOTIDE SEQUENCE [LARGE SCALE GENOMIC DNA]</scope>
    <source>
        <strain evidence="1 2">DK</strain>
    </source>
</reference>
<proteinExistence type="predicted"/>
<evidence type="ECO:0000313" key="1">
    <source>
        <dbReference type="EMBL" id="WNM63781.1"/>
    </source>
</evidence>
<name>A0AA96K264_9BACT</name>
<organism evidence="1 2">
    <name type="scientific">Candidatus Nitrospira neomarina</name>
    <dbReference type="NCBI Taxonomy" id="3020899"/>
    <lineage>
        <taxon>Bacteria</taxon>
        <taxon>Pseudomonadati</taxon>
        <taxon>Nitrospirota</taxon>
        <taxon>Nitrospiria</taxon>
        <taxon>Nitrospirales</taxon>
        <taxon>Nitrospiraceae</taxon>
        <taxon>Nitrospira</taxon>
    </lineage>
</organism>
<dbReference type="RefSeq" id="WP_312748478.1">
    <property type="nucleotide sequence ID" value="NZ_CP116968.1"/>
</dbReference>
<dbReference type="KEGG" id="nneo:PQG83_08505"/>
<dbReference type="Proteomes" id="UP001302494">
    <property type="component" value="Chromosome"/>
</dbReference>